<keyword evidence="2" id="KW-1185">Reference proteome</keyword>
<organism evidence="1 2">
    <name type="scientific">Senna tora</name>
    <dbReference type="NCBI Taxonomy" id="362788"/>
    <lineage>
        <taxon>Eukaryota</taxon>
        <taxon>Viridiplantae</taxon>
        <taxon>Streptophyta</taxon>
        <taxon>Embryophyta</taxon>
        <taxon>Tracheophyta</taxon>
        <taxon>Spermatophyta</taxon>
        <taxon>Magnoliopsida</taxon>
        <taxon>eudicotyledons</taxon>
        <taxon>Gunneridae</taxon>
        <taxon>Pentapetalae</taxon>
        <taxon>rosids</taxon>
        <taxon>fabids</taxon>
        <taxon>Fabales</taxon>
        <taxon>Fabaceae</taxon>
        <taxon>Caesalpinioideae</taxon>
        <taxon>Cassia clade</taxon>
        <taxon>Senna</taxon>
    </lineage>
</organism>
<comment type="caution">
    <text evidence="1">The sequence shown here is derived from an EMBL/GenBank/DDBJ whole genome shotgun (WGS) entry which is preliminary data.</text>
</comment>
<evidence type="ECO:0000313" key="2">
    <source>
        <dbReference type="Proteomes" id="UP000634136"/>
    </source>
</evidence>
<reference evidence="1" key="1">
    <citation type="submission" date="2020-09" db="EMBL/GenBank/DDBJ databases">
        <title>Genome-Enabled Discovery of Anthraquinone Biosynthesis in Senna tora.</title>
        <authorList>
            <person name="Kang S.-H."/>
            <person name="Pandey R.P."/>
            <person name="Lee C.-M."/>
            <person name="Sim J.-S."/>
            <person name="Jeong J.-T."/>
            <person name="Choi B.-S."/>
            <person name="Jung M."/>
            <person name="Ginzburg D."/>
            <person name="Zhao K."/>
            <person name="Won S.Y."/>
            <person name="Oh T.-J."/>
            <person name="Yu Y."/>
            <person name="Kim N.-H."/>
            <person name="Lee O.R."/>
            <person name="Lee T.-H."/>
            <person name="Bashyal P."/>
            <person name="Kim T.-S."/>
            <person name="Lee W.-H."/>
            <person name="Kawkins C."/>
            <person name="Kim C.-K."/>
            <person name="Kim J.S."/>
            <person name="Ahn B.O."/>
            <person name="Rhee S.Y."/>
            <person name="Sohng J.K."/>
        </authorList>
    </citation>
    <scope>NUCLEOTIDE SEQUENCE</scope>
    <source>
        <tissue evidence="1">Leaf</tissue>
    </source>
</reference>
<proteinExistence type="predicted"/>
<dbReference type="Proteomes" id="UP000634136">
    <property type="component" value="Unassembled WGS sequence"/>
</dbReference>
<name>A0A834WIS9_9FABA</name>
<protein>
    <submittedName>
        <fullName evidence="1">Uncharacterized protein</fullName>
    </submittedName>
</protein>
<accession>A0A834WIS9</accession>
<dbReference type="AlphaFoldDB" id="A0A834WIS9"/>
<evidence type="ECO:0000313" key="1">
    <source>
        <dbReference type="EMBL" id="KAF7818614.1"/>
    </source>
</evidence>
<sequence length="88" mass="9643">MVQSCFQKDRARILDQSGMFKGNDADPTLPLPSTFLDDPLFKPDRELETPFLLISAPSPLLQKFQRSASSNSSVDLGLNWVSGVSGNT</sequence>
<dbReference type="EMBL" id="JAAIUW010000008">
    <property type="protein sequence ID" value="KAF7818614.1"/>
    <property type="molecule type" value="Genomic_DNA"/>
</dbReference>
<gene>
    <name evidence="1" type="ORF">G2W53_024069</name>
</gene>